<evidence type="ECO:0000313" key="3">
    <source>
        <dbReference type="Proteomes" id="UP000245252"/>
    </source>
</evidence>
<proteinExistence type="predicted"/>
<accession>A0A2U2DRM2</accession>
<organism evidence="2 3">
    <name type="scientific">Metarhizobium album</name>
    <dbReference type="NCBI Taxonomy" id="2182425"/>
    <lineage>
        <taxon>Bacteria</taxon>
        <taxon>Pseudomonadati</taxon>
        <taxon>Pseudomonadota</taxon>
        <taxon>Alphaproteobacteria</taxon>
        <taxon>Hyphomicrobiales</taxon>
        <taxon>Rhizobiaceae</taxon>
        <taxon>Metarhizobium</taxon>
    </lineage>
</organism>
<evidence type="ECO:0000256" key="1">
    <source>
        <dbReference type="SAM" id="SignalP"/>
    </source>
</evidence>
<dbReference type="AlphaFoldDB" id="A0A2U2DRM2"/>
<name>A0A2U2DRM2_9HYPH</name>
<comment type="caution">
    <text evidence="2">The sequence shown here is derived from an EMBL/GenBank/DDBJ whole genome shotgun (WGS) entry which is preliminary data.</text>
</comment>
<protein>
    <submittedName>
        <fullName evidence="2">Uncharacterized protein</fullName>
    </submittedName>
</protein>
<feature type="chain" id="PRO_5015408986" evidence="1">
    <location>
        <begin position="19"/>
        <end position="75"/>
    </location>
</feature>
<feature type="signal peptide" evidence="1">
    <location>
        <begin position="1"/>
        <end position="18"/>
    </location>
</feature>
<gene>
    <name evidence="2" type="ORF">DEM27_10875</name>
</gene>
<sequence length="75" mass="7870">MRLLLTAAMITAAALALTAPDSPGRFLQALFGHAGSEIRVDADASFHAPTACETRTLDRRETAAGAAKTRVRVCS</sequence>
<keyword evidence="1" id="KW-0732">Signal</keyword>
<dbReference type="EMBL" id="QFBC01000004">
    <property type="protein sequence ID" value="PWE55948.1"/>
    <property type="molecule type" value="Genomic_DNA"/>
</dbReference>
<dbReference type="RefSeq" id="WP_109458266.1">
    <property type="nucleotide sequence ID" value="NZ_QFBC01000004.1"/>
</dbReference>
<reference evidence="2 3" key="1">
    <citation type="submission" date="2018-05" db="EMBL/GenBank/DDBJ databases">
        <title>The draft genome of strain NS-104.</title>
        <authorList>
            <person name="Hang P."/>
            <person name="Jiang J."/>
        </authorList>
    </citation>
    <scope>NUCLEOTIDE SEQUENCE [LARGE SCALE GENOMIC DNA]</scope>
    <source>
        <strain evidence="2 3">NS-104</strain>
    </source>
</reference>
<dbReference type="Proteomes" id="UP000245252">
    <property type="component" value="Unassembled WGS sequence"/>
</dbReference>
<evidence type="ECO:0000313" key="2">
    <source>
        <dbReference type="EMBL" id="PWE55948.1"/>
    </source>
</evidence>
<keyword evidence="3" id="KW-1185">Reference proteome</keyword>